<proteinExistence type="predicted"/>
<evidence type="ECO:0000313" key="1">
    <source>
        <dbReference type="EMBL" id="KAK0460592.1"/>
    </source>
</evidence>
<dbReference type="RefSeq" id="XP_060332631.1">
    <property type="nucleotide sequence ID" value="XM_060481264.1"/>
</dbReference>
<name>A0AA39N7S2_ARMTA</name>
<comment type="caution">
    <text evidence="1">The sequence shown here is derived from an EMBL/GenBank/DDBJ whole genome shotgun (WGS) entry which is preliminary data.</text>
</comment>
<organism evidence="1 2">
    <name type="scientific">Armillaria tabescens</name>
    <name type="common">Ringless honey mushroom</name>
    <name type="synonym">Agaricus tabescens</name>
    <dbReference type="NCBI Taxonomy" id="1929756"/>
    <lineage>
        <taxon>Eukaryota</taxon>
        <taxon>Fungi</taxon>
        <taxon>Dikarya</taxon>
        <taxon>Basidiomycota</taxon>
        <taxon>Agaricomycotina</taxon>
        <taxon>Agaricomycetes</taxon>
        <taxon>Agaricomycetidae</taxon>
        <taxon>Agaricales</taxon>
        <taxon>Marasmiineae</taxon>
        <taxon>Physalacriaceae</taxon>
        <taxon>Desarmillaria</taxon>
    </lineage>
</organism>
<evidence type="ECO:0000313" key="2">
    <source>
        <dbReference type="Proteomes" id="UP001175211"/>
    </source>
</evidence>
<accession>A0AA39N7S2</accession>
<dbReference type="GeneID" id="85364812"/>
<sequence length="264" mass="29333">MLRYVQSWPISIVPTISSCSMSTSGALSLLTSNNVSVPAVNITTSLPAPFTVLPFDVCANVQCDDPELTFERIRSIQHLARFGRPMWHTMLAAGALEQWIIFLARTKLTHQDCTEIPKFGIHMGEPATVTSGSRLKGKLDVFKMALVEIRVMIEYEPRREESRWLQEEMVRAHMWVMFSAPAHGEYTTSEYLSEAILAEAAVISVYEERVDMVEVVHRLLKTISSMTVNGPTCREAYSYEGLGCGNTSTATGQETSYDAGLALS</sequence>
<keyword evidence="2" id="KW-1185">Reference proteome</keyword>
<dbReference type="PROSITE" id="PS51257">
    <property type="entry name" value="PROKAR_LIPOPROTEIN"/>
    <property type="match status" value="1"/>
</dbReference>
<protein>
    <submittedName>
        <fullName evidence="1">Uncharacterized protein</fullName>
    </submittedName>
</protein>
<gene>
    <name evidence="1" type="ORF">EV420DRAFT_219468</name>
</gene>
<dbReference type="Proteomes" id="UP001175211">
    <property type="component" value="Unassembled WGS sequence"/>
</dbReference>
<reference evidence="1" key="1">
    <citation type="submission" date="2023-06" db="EMBL/GenBank/DDBJ databases">
        <authorList>
            <consortium name="Lawrence Berkeley National Laboratory"/>
            <person name="Ahrendt S."/>
            <person name="Sahu N."/>
            <person name="Indic B."/>
            <person name="Wong-Bajracharya J."/>
            <person name="Merenyi Z."/>
            <person name="Ke H.-M."/>
            <person name="Monk M."/>
            <person name="Kocsube S."/>
            <person name="Drula E."/>
            <person name="Lipzen A."/>
            <person name="Balint B."/>
            <person name="Henrissat B."/>
            <person name="Andreopoulos B."/>
            <person name="Martin F.M."/>
            <person name="Harder C.B."/>
            <person name="Rigling D."/>
            <person name="Ford K.L."/>
            <person name="Foster G.D."/>
            <person name="Pangilinan J."/>
            <person name="Papanicolaou A."/>
            <person name="Barry K."/>
            <person name="LaButti K."/>
            <person name="Viragh M."/>
            <person name="Koriabine M."/>
            <person name="Yan M."/>
            <person name="Riley R."/>
            <person name="Champramary S."/>
            <person name="Plett K.L."/>
            <person name="Tsai I.J."/>
            <person name="Slot J."/>
            <person name="Sipos G."/>
            <person name="Plett J."/>
            <person name="Nagy L.G."/>
            <person name="Grigoriev I.V."/>
        </authorList>
    </citation>
    <scope>NUCLEOTIDE SEQUENCE</scope>
    <source>
        <strain evidence="1">CCBAS 213</strain>
    </source>
</reference>
<dbReference type="AlphaFoldDB" id="A0AA39N7S2"/>
<dbReference type="EMBL" id="JAUEPS010000012">
    <property type="protein sequence ID" value="KAK0460592.1"/>
    <property type="molecule type" value="Genomic_DNA"/>
</dbReference>